<feature type="region of interest" description="Disordered" evidence="1">
    <location>
        <begin position="75"/>
        <end position="97"/>
    </location>
</feature>
<evidence type="ECO:0000313" key="3">
    <source>
        <dbReference type="Proteomes" id="UP000238322"/>
    </source>
</evidence>
<reference evidence="2 3" key="1">
    <citation type="submission" date="2018-02" db="EMBL/GenBank/DDBJ databases">
        <title>Comparative genomes isolates from brazilian mangrove.</title>
        <authorList>
            <person name="Araujo J.E."/>
            <person name="Taketani R.G."/>
            <person name="Silva M.C.P."/>
            <person name="Loureco M.V."/>
            <person name="Andreote F.D."/>
        </authorList>
    </citation>
    <scope>NUCLEOTIDE SEQUENCE [LARGE SCALE GENOMIC DNA]</scope>
    <source>
        <strain evidence="2 3">Hex-1 MGV</strain>
    </source>
</reference>
<dbReference type="AlphaFoldDB" id="A0A2S8FDL3"/>
<dbReference type="Proteomes" id="UP000238322">
    <property type="component" value="Unassembled WGS sequence"/>
</dbReference>
<evidence type="ECO:0000256" key="1">
    <source>
        <dbReference type="SAM" id="MobiDB-lite"/>
    </source>
</evidence>
<evidence type="ECO:0000313" key="2">
    <source>
        <dbReference type="EMBL" id="PQO30246.1"/>
    </source>
</evidence>
<comment type="caution">
    <text evidence="2">The sequence shown here is derived from an EMBL/GenBank/DDBJ whole genome shotgun (WGS) entry which is preliminary data.</text>
</comment>
<name>A0A2S8FDL3_9BACT</name>
<dbReference type="RefSeq" id="WP_105332151.1">
    <property type="nucleotide sequence ID" value="NZ_PUHY01000014.1"/>
</dbReference>
<feature type="region of interest" description="Disordered" evidence="1">
    <location>
        <begin position="26"/>
        <end position="56"/>
    </location>
</feature>
<protein>
    <submittedName>
        <fullName evidence="2">Uncharacterized protein</fullName>
    </submittedName>
</protein>
<organism evidence="2 3">
    <name type="scientific">Blastopirellula marina</name>
    <dbReference type="NCBI Taxonomy" id="124"/>
    <lineage>
        <taxon>Bacteria</taxon>
        <taxon>Pseudomonadati</taxon>
        <taxon>Planctomycetota</taxon>
        <taxon>Planctomycetia</taxon>
        <taxon>Pirellulales</taxon>
        <taxon>Pirellulaceae</taxon>
        <taxon>Blastopirellula</taxon>
    </lineage>
</organism>
<gene>
    <name evidence="2" type="ORF">C5Y83_22995</name>
</gene>
<proteinExistence type="predicted"/>
<accession>A0A2S8FDL3</accession>
<dbReference type="EMBL" id="PUHY01000014">
    <property type="protein sequence ID" value="PQO30246.1"/>
    <property type="molecule type" value="Genomic_DNA"/>
</dbReference>
<feature type="compositionally biased region" description="Acidic residues" evidence="1">
    <location>
        <begin position="44"/>
        <end position="53"/>
    </location>
</feature>
<feature type="compositionally biased region" description="Low complexity" evidence="1">
    <location>
        <begin position="32"/>
        <end position="43"/>
    </location>
</feature>
<sequence length="107" mass="11687">MKPRWLLLLLLILALLLPGTRPRLVSAMNGASTSSSGAPAENSSESEGEEEEVREGFTTCRHRLALEAQRSLDKRPIPQITRFSHPKPPAQSITLQSNNGFGGHILC</sequence>
<dbReference type="OrthoDB" id="9977108at2"/>